<dbReference type="Pfam" id="PF00078">
    <property type="entry name" value="RVT_1"/>
    <property type="match status" value="1"/>
</dbReference>
<protein>
    <submittedName>
        <fullName evidence="2">Pol-like protein</fullName>
    </submittedName>
</protein>
<dbReference type="PROSITE" id="PS50878">
    <property type="entry name" value="RT_POL"/>
    <property type="match status" value="1"/>
</dbReference>
<feature type="non-terminal residue" evidence="2">
    <location>
        <position position="1"/>
    </location>
</feature>
<dbReference type="AlphaFoldDB" id="A0A164FLH2"/>
<dbReference type="InterPro" id="IPR000477">
    <property type="entry name" value="RT_dom"/>
</dbReference>
<evidence type="ECO:0000313" key="2">
    <source>
        <dbReference type="EMBL" id="KZR97907.1"/>
    </source>
</evidence>
<comment type="caution">
    <text evidence="2">The sequence shown here is derived from an EMBL/GenBank/DDBJ whole genome shotgun (WGS) entry which is preliminary data.</text>
</comment>
<gene>
    <name evidence="2" type="ORF">APZ42_006963</name>
</gene>
<dbReference type="Proteomes" id="UP000076858">
    <property type="component" value="Unassembled WGS sequence"/>
</dbReference>
<accession>A0A164FLH2</accession>
<dbReference type="EMBL" id="LRGB01019617">
    <property type="protein sequence ID" value="KZR97907.1"/>
    <property type="molecule type" value="Genomic_DNA"/>
</dbReference>
<evidence type="ECO:0000259" key="1">
    <source>
        <dbReference type="PROSITE" id="PS50878"/>
    </source>
</evidence>
<name>A0A164FLH2_9CRUS</name>
<sequence>QTLLNQFCPIEKEERKDGRTELYKQIIQDAIDNNEIHPLNLPISKTKLNISINRLPNKAMGRDKVHNEMITKLDKENRCTLLELLNISFSSGYLPPEWKNAIVVPIPKPNKPPNLPDSYRPISLTSCLCKVLERIINNRLKWYAEKNRLLPKFQTGFRNGCTTTDNLIRLESAINNGFNENKSTTAVFLDIEKAYHYTTEE</sequence>
<dbReference type="STRING" id="35525.A0A164FLH2"/>
<dbReference type="PANTHER" id="PTHR19446">
    <property type="entry name" value="REVERSE TRANSCRIPTASES"/>
    <property type="match status" value="1"/>
</dbReference>
<reference evidence="2 3" key="1">
    <citation type="submission" date="2016-03" db="EMBL/GenBank/DDBJ databases">
        <title>EvidentialGene: Evidence-directed Construction of Genes on Genomes.</title>
        <authorList>
            <person name="Gilbert D.G."/>
            <person name="Choi J.-H."/>
            <person name="Mockaitis K."/>
            <person name="Colbourne J."/>
            <person name="Pfrender M."/>
        </authorList>
    </citation>
    <scope>NUCLEOTIDE SEQUENCE [LARGE SCALE GENOMIC DNA]</scope>
    <source>
        <strain evidence="2 3">Xinb3</strain>
        <tissue evidence="2">Complete organism</tissue>
    </source>
</reference>
<organism evidence="2 3">
    <name type="scientific">Daphnia magna</name>
    <dbReference type="NCBI Taxonomy" id="35525"/>
    <lineage>
        <taxon>Eukaryota</taxon>
        <taxon>Metazoa</taxon>
        <taxon>Ecdysozoa</taxon>
        <taxon>Arthropoda</taxon>
        <taxon>Crustacea</taxon>
        <taxon>Branchiopoda</taxon>
        <taxon>Diplostraca</taxon>
        <taxon>Cladocera</taxon>
        <taxon>Anomopoda</taxon>
        <taxon>Daphniidae</taxon>
        <taxon>Daphnia</taxon>
    </lineage>
</organism>
<proteinExistence type="predicted"/>
<keyword evidence="3" id="KW-1185">Reference proteome</keyword>
<evidence type="ECO:0000313" key="3">
    <source>
        <dbReference type="Proteomes" id="UP000076858"/>
    </source>
</evidence>
<feature type="domain" description="Reverse transcriptase" evidence="1">
    <location>
        <begin position="87"/>
        <end position="201"/>
    </location>
</feature>